<accession>A0AA90SRE9</accession>
<keyword evidence="2" id="KW-1185">Reference proteome</keyword>
<dbReference type="RefSeq" id="WP_305111658.1">
    <property type="nucleotide sequence ID" value="NZ_JAUTIX010000005.1"/>
</dbReference>
<dbReference type="Proteomes" id="UP001178281">
    <property type="component" value="Unassembled WGS sequence"/>
</dbReference>
<name>A0AA90SRE9_9ACTN</name>
<dbReference type="EMBL" id="JAUTIX010000005">
    <property type="protein sequence ID" value="MDP0398901.1"/>
    <property type="molecule type" value="Genomic_DNA"/>
</dbReference>
<organism evidence="1 2">
    <name type="scientific">Tsukamurella strandjordii</name>
    <dbReference type="NCBI Taxonomy" id="147577"/>
    <lineage>
        <taxon>Bacteria</taxon>
        <taxon>Bacillati</taxon>
        <taxon>Actinomycetota</taxon>
        <taxon>Actinomycetes</taxon>
        <taxon>Mycobacteriales</taxon>
        <taxon>Tsukamurellaceae</taxon>
        <taxon>Tsukamurella</taxon>
    </lineage>
</organism>
<comment type="caution">
    <text evidence="1">The sequence shown here is derived from an EMBL/GenBank/DDBJ whole genome shotgun (WGS) entry which is preliminary data.</text>
</comment>
<sequence>MSVVLEPDEAVSPAEVSALAGASDFSTFDAESLEEVVFLDADVSFDPVVVPVPDPVVGEAVSAEDAGVSTGVLGVDGAVVSFGAVAFVAMTA</sequence>
<protein>
    <submittedName>
        <fullName evidence="1">Uncharacterized protein</fullName>
    </submittedName>
</protein>
<dbReference type="AlphaFoldDB" id="A0AA90SRE9"/>
<evidence type="ECO:0000313" key="2">
    <source>
        <dbReference type="Proteomes" id="UP001178281"/>
    </source>
</evidence>
<gene>
    <name evidence="1" type="ORF">Q7X28_13285</name>
</gene>
<reference evidence="1" key="1">
    <citation type="submission" date="2023-08" db="EMBL/GenBank/DDBJ databases">
        <title>The draft genome of Tsukamurella strandjordii strain 050030.</title>
        <authorList>
            <person name="Zhao F."/>
            <person name="Feng Y."/>
            <person name="Zong Z."/>
        </authorList>
    </citation>
    <scope>NUCLEOTIDE SEQUENCE</scope>
    <source>
        <strain evidence="1">050030</strain>
    </source>
</reference>
<proteinExistence type="predicted"/>
<evidence type="ECO:0000313" key="1">
    <source>
        <dbReference type="EMBL" id="MDP0398901.1"/>
    </source>
</evidence>